<dbReference type="AlphaFoldDB" id="A0A1G9YKG4"/>
<evidence type="ECO:0000313" key="3">
    <source>
        <dbReference type="Proteomes" id="UP000182783"/>
    </source>
</evidence>
<evidence type="ECO:0000313" key="2">
    <source>
        <dbReference type="EMBL" id="SDN09607.1"/>
    </source>
</evidence>
<dbReference type="EMBL" id="FNGM01000027">
    <property type="protein sequence ID" value="SDN09607.1"/>
    <property type="molecule type" value="Genomic_DNA"/>
</dbReference>
<gene>
    <name evidence="2" type="ORF">SAMN05216191_12712</name>
</gene>
<feature type="region of interest" description="Disordered" evidence="1">
    <location>
        <begin position="1"/>
        <end position="22"/>
    </location>
</feature>
<accession>A0A1G9YKG4</accession>
<name>A0A1G9YKG4_9BACL</name>
<evidence type="ECO:0000256" key="1">
    <source>
        <dbReference type="SAM" id="MobiDB-lite"/>
    </source>
</evidence>
<protein>
    <submittedName>
        <fullName evidence="2">Uncharacterized protein</fullName>
    </submittedName>
</protein>
<reference evidence="2 3" key="1">
    <citation type="submission" date="2016-10" db="EMBL/GenBank/DDBJ databases">
        <authorList>
            <person name="de Groot N.N."/>
        </authorList>
    </citation>
    <scope>NUCLEOTIDE SEQUENCE [LARGE SCALE GENOMIC DNA]</scope>
    <source>
        <strain evidence="2 3">CGMCC 1.10239</strain>
    </source>
</reference>
<sequence>MESDPLARQTLVSQGTSQQEQQPQLFLRLQRFNVDLLP</sequence>
<dbReference type="Proteomes" id="UP000182783">
    <property type="component" value="Unassembled WGS sequence"/>
</dbReference>
<proteinExistence type="predicted"/>
<organism evidence="2 3">
    <name type="scientific">Paenibacillus jilunlii</name>
    <dbReference type="NCBI Taxonomy" id="682956"/>
    <lineage>
        <taxon>Bacteria</taxon>
        <taxon>Bacillati</taxon>
        <taxon>Bacillota</taxon>
        <taxon>Bacilli</taxon>
        <taxon>Bacillales</taxon>
        <taxon>Paenibacillaceae</taxon>
        <taxon>Paenibacillus</taxon>
    </lineage>
</organism>